<dbReference type="GO" id="GO:0045950">
    <property type="term" value="P:negative regulation of mitotic recombination"/>
    <property type="evidence" value="ECO:0007669"/>
    <property type="project" value="Ensembl"/>
</dbReference>
<dbReference type="Pfam" id="PF08072">
    <property type="entry name" value="BDHCT"/>
    <property type="match status" value="1"/>
</dbReference>
<dbReference type="InterPro" id="IPR012532">
    <property type="entry name" value="BDHCT"/>
</dbReference>
<feature type="chain" id="PRO_5034629812" description="RecQ-like DNA helicase BLM" evidence="25">
    <location>
        <begin position="17"/>
        <end position="1635"/>
    </location>
</feature>
<dbReference type="GO" id="GO:0009378">
    <property type="term" value="F:four-way junction helicase activity"/>
    <property type="evidence" value="ECO:0007669"/>
    <property type="project" value="TreeGrafter"/>
</dbReference>
<dbReference type="PROSITE" id="PS00639">
    <property type="entry name" value="THIOL_PROTEASE_HIS"/>
    <property type="match status" value="1"/>
</dbReference>
<feature type="compositionally biased region" description="Basic and acidic residues" evidence="24">
    <location>
        <begin position="564"/>
        <end position="573"/>
    </location>
</feature>
<dbReference type="Pfam" id="PF00270">
    <property type="entry name" value="DEAD"/>
    <property type="match status" value="1"/>
</dbReference>
<evidence type="ECO:0000256" key="24">
    <source>
        <dbReference type="SAM" id="MobiDB-lite"/>
    </source>
</evidence>
<name>A0A8C6L4V1_NOTFU</name>
<dbReference type="Pfam" id="PF00112">
    <property type="entry name" value="Peptidase_C1"/>
    <property type="match status" value="1"/>
</dbReference>
<dbReference type="InterPro" id="IPR025660">
    <property type="entry name" value="Pept_his_AS"/>
</dbReference>
<comment type="cofactor">
    <cofactor evidence="1">
        <name>Zn(2+)</name>
        <dbReference type="ChEBI" id="CHEBI:29105"/>
    </cofactor>
</comment>
<evidence type="ECO:0000256" key="15">
    <source>
        <dbReference type="ARBA" id="ARBA00023145"/>
    </source>
</evidence>
<dbReference type="SMART" id="SM00341">
    <property type="entry name" value="HRDC"/>
    <property type="match status" value="1"/>
</dbReference>
<dbReference type="Pfam" id="PF16124">
    <property type="entry name" value="RecQ_Zn_bind"/>
    <property type="match status" value="1"/>
</dbReference>
<dbReference type="InterPro" id="IPR001650">
    <property type="entry name" value="Helicase_C-like"/>
</dbReference>
<evidence type="ECO:0000259" key="26">
    <source>
        <dbReference type="PROSITE" id="PS50967"/>
    </source>
</evidence>
<feature type="domain" description="Helicase ATP-binding" evidence="27">
    <location>
        <begin position="896"/>
        <end position="1071"/>
    </location>
</feature>
<evidence type="ECO:0000256" key="2">
    <source>
        <dbReference type="ARBA" id="ARBA00004123"/>
    </source>
</evidence>
<evidence type="ECO:0000256" key="25">
    <source>
        <dbReference type="SAM" id="SignalP"/>
    </source>
</evidence>
<dbReference type="Proteomes" id="UP000694548">
    <property type="component" value="Chromosome sgr13"/>
</dbReference>
<dbReference type="GO" id="GO:0006260">
    <property type="term" value="P:DNA replication"/>
    <property type="evidence" value="ECO:0007669"/>
    <property type="project" value="UniProtKB-KW"/>
</dbReference>
<evidence type="ECO:0000313" key="29">
    <source>
        <dbReference type="Ensembl" id="ENSNFUP00015015696.1"/>
    </source>
</evidence>
<dbReference type="InterPro" id="IPR039417">
    <property type="entry name" value="Peptidase_C1A_papain-like"/>
</dbReference>
<comment type="similarity">
    <text evidence="3">Belongs to the helicase family. RecQ subfamily.</text>
</comment>
<dbReference type="InterPro" id="IPR044876">
    <property type="entry name" value="HRDC_dom_sf"/>
</dbReference>
<keyword evidence="6" id="KW-0479">Metal-binding</keyword>
<feature type="domain" description="HRDC" evidence="26">
    <location>
        <begin position="1431"/>
        <end position="1511"/>
    </location>
</feature>
<feature type="region of interest" description="Disordered" evidence="24">
    <location>
        <begin position="344"/>
        <end position="383"/>
    </location>
</feature>
<evidence type="ECO:0000256" key="8">
    <source>
        <dbReference type="ARBA" id="ARBA00022763"/>
    </source>
</evidence>
<evidence type="ECO:0000256" key="1">
    <source>
        <dbReference type="ARBA" id="ARBA00001947"/>
    </source>
</evidence>
<dbReference type="EC" id="5.6.2.4" evidence="21"/>
<dbReference type="SMART" id="SM00848">
    <property type="entry name" value="Inhibitor_I29"/>
    <property type="match status" value="1"/>
</dbReference>
<keyword evidence="11" id="KW-0788">Thiol protease</keyword>
<dbReference type="CDD" id="cd02248">
    <property type="entry name" value="Peptidase_C1A"/>
    <property type="match status" value="1"/>
</dbReference>
<evidence type="ECO:0000256" key="21">
    <source>
        <dbReference type="ARBA" id="ARBA00034808"/>
    </source>
</evidence>
<dbReference type="FunFam" id="3.40.50.300:FF:000537">
    <property type="entry name" value="Bloom syndrome RecQ-like helicase"/>
    <property type="match status" value="1"/>
</dbReference>
<accession>A0A8C6L4V1</accession>
<dbReference type="SUPFAM" id="SSF54001">
    <property type="entry name" value="Cysteine proteinases"/>
    <property type="match status" value="1"/>
</dbReference>
<dbReference type="InterPro" id="IPR002464">
    <property type="entry name" value="DNA/RNA_helicase_DEAH_CS"/>
</dbReference>
<dbReference type="InterPro" id="IPR018982">
    <property type="entry name" value="RQC_domain"/>
</dbReference>
<feature type="region of interest" description="Disordered" evidence="24">
    <location>
        <begin position="799"/>
        <end position="855"/>
    </location>
</feature>
<dbReference type="SMART" id="SM00645">
    <property type="entry name" value="Pept_C1"/>
    <property type="match status" value="1"/>
</dbReference>
<gene>
    <name evidence="29" type="primary">ctsh</name>
</gene>
<dbReference type="InterPro" id="IPR011545">
    <property type="entry name" value="DEAD/DEAH_box_helicase_dom"/>
</dbReference>
<dbReference type="FunFam" id="3.90.70.10:FF:000039">
    <property type="entry name" value="Cysteine proteinase 2, putative"/>
    <property type="match status" value="1"/>
</dbReference>
<feature type="compositionally biased region" description="Low complexity" evidence="24">
    <location>
        <begin position="668"/>
        <end position="677"/>
    </location>
</feature>
<dbReference type="GO" id="GO:0005524">
    <property type="term" value="F:ATP binding"/>
    <property type="evidence" value="ECO:0007669"/>
    <property type="project" value="UniProtKB-KW"/>
</dbReference>
<evidence type="ECO:0000256" key="11">
    <source>
        <dbReference type="ARBA" id="ARBA00022807"/>
    </source>
</evidence>
<keyword evidence="9" id="KW-0378">Hydrolase</keyword>
<feature type="region of interest" description="Disordered" evidence="24">
    <location>
        <begin position="425"/>
        <end position="597"/>
    </location>
</feature>
<dbReference type="SUPFAM" id="SSF47819">
    <property type="entry name" value="HRDC-like"/>
    <property type="match status" value="1"/>
</dbReference>
<keyword evidence="4" id="KW-0645">Protease</keyword>
<feature type="region of interest" description="Disordered" evidence="24">
    <location>
        <begin position="1515"/>
        <end position="1635"/>
    </location>
</feature>
<dbReference type="GO" id="GO:0000724">
    <property type="term" value="P:double-strand break repair via homologous recombination"/>
    <property type="evidence" value="ECO:0007669"/>
    <property type="project" value="TreeGrafter"/>
</dbReference>
<reference evidence="29" key="2">
    <citation type="submission" date="2025-08" db="UniProtKB">
        <authorList>
            <consortium name="Ensembl"/>
        </authorList>
    </citation>
    <scope>IDENTIFICATION</scope>
</reference>
<dbReference type="Pfam" id="PF09382">
    <property type="entry name" value="RQC"/>
    <property type="match status" value="1"/>
</dbReference>
<evidence type="ECO:0000256" key="6">
    <source>
        <dbReference type="ARBA" id="ARBA00022723"/>
    </source>
</evidence>
<keyword evidence="30" id="KW-1185">Reference proteome</keyword>
<feature type="compositionally biased region" description="Polar residues" evidence="24">
    <location>
        <begin position="689"/>
        <end position="700"/>
    </location>
</feature>
<evidence type="ECO:0000256" key="22">
    <source>
        <dbReference type="ARBA" id="ARBA00044542"/>
    </source>
</evidence>
<feature type="compositionally biased region" description="Low complexity" evidence="24">
    <location>
        <begin position="1567"/>
        <end position="1610"/>
    </location>
</feature>
<feature type="compositionally biased region" description="Polar residues" evidence="24">
    <location>
        <begin position="552"/>
        <end position="561"/>
    </location>
</feature>
<dbReference type="PANTHER" id="PTHR13710:SF153">
    <property type="entry name" value="RECQ-LIKE DNA HELICASE BLM"/>
    <property type="match status" value="1"/>
</dbReference>
<dbReference type="Gene3D" id="1.10.10.10">
    <property type="entry name" value="Winged helix-like DNA-binding domain superfamily/Winged helix DNA-binding domain"/>
    <property type="match status" value="1"/>
</dbReference>
<keyword evidence="5" id="KW-0235">DNA replication</keyword>
<evidence type="ECO:0000256" key="12">
    <source>
        <dbReference type="ARBA" id="ARBA00022833"/>
    </source>
</evidence>
<dbReference type="GO" id="GO:0043138">
    <property type="term" value="F:3'-5' DNA helicase activity"/>
    <property type="evidence" value="ECO:0007669"/>
    <property type="project" value="UniProtKB-EC"/>
</dbReference>
<evidence type="ECO:0000256" key="17">
    <source>
        <dbReference type="ARBA" id="ARBA00023204"/>
    </source>
</evidence>
<keyword evidence="10" id="KW-0347">Helicase</keyword>
<feature type="compositionally biased region" description="Low complexity" evidence="24">
    <location>
        <begin position="806"/>
        <end position="821"/>
    </location>
</feature>
<dbReference type="Pfam" id="PF00271">
    <property type="entry name" value="Helicase_C"/>
    <property type="match status" value="1"/>
</dbReference>
<dbReference type="SMART" id="SM00490">
    <property type="entry name" value="HELICc"/>
    <property type="match status" value="1"/>
</dbReference>
<dbReference type="PROSITE" id="PS51194">
    <property type="entry name" value="HELICASE_CTER"/>
    <property type="match status" value="1"/>
</dbReference>
<feature type="compositionally biased region" description="Acidic residues" evidence="24">
    <location>
        <begin position="533"/>
        <end position="544"/>
    </location>
</feature>
<dbReference type="GO" id="GO:0007281">
    <property type="term" value="P:germ cell development"/>
    <property type="evidence" value="ECO:0007669"/>
    <property type="project" value="Ensembl"/>
</dbReference>
<dbReference type="Gene3D" id="3.90.70.10">
    <property type="entry name" value="Cysteine proteinases"/>
    <property type="match status" value="1"/>
</dbReference>
<keyword evidence="7" id="KW-0547">Nucleotide-binding</keyword>
<feature type="compositionally biased region" description="Low complexity" evidence="24">
    <location>
        <begin position="344"/>
        <end position="356"/>
    </location>
</feature>
<proteinExistence type="inferred from homology"/>
<dbReference type="GO" id="GO:0008234">
    <property type="term" value="F:cysteine-type peptidase activity"/>
    <property type="evidence" value="ECO:0007669"/>
    <property type="project" value="UniProtKB-KW"/>
</dbReference>
<keyword evidence="12" id="KW-0862">Zinc</keyword>
<keyword evidence="16" id="KW-1015">Disulfide bond</keyword>
<protein>
    <recommendedName>
        <fullName evidence="23">RecQ-like DNA helicase BLM</fullName>
        <ecNumber evidence="21">5.6.2.4</ecNumber>
    </recommendedName>
    <alternativeName>
        <fullName evidence="22">DNA 3'-5' helicase BLM</fullName>
    </alternativeName>
</protein>
<dbReference type="InterPro" id="IPR013201">
    <property type="entry name" value="Prot_inhib_I29"/>
</dbReference>
<dbReference type="InterPro" id="IPR014001">
    <property type="entry name" value="Helicase_ATP-bd"/>
</dbReference>
<evidence type="ECO:0000256" key="18">
    <source>
        <dbReference type="ARBA" id="ARBA00023235"/>
    </source>
</evidence>
<feature type="domain" description="Helicase C-terminal" evidence="28">
    <location>
        <begin position="1097"/>
        <end position="1244"/>
    </location>
</feature>
<dbReference type="InterPro" id="IPR002121">
    <property type="entry name" value="HRDC_dom"/>
</dbReference>
<dbReference type="NCBIfam" id="TIGR00614">
    <property type="entry name" value="recQ_fam"/>
    <property type="match status" value="1"/>
</dbReference>
<dbReference type="Ensembl" id="ENSNFUT00015016443.1">
    <property type="protein sequence ID" value="ENSNFUP00015015696.1"/>
    <property type="gene ID" value="ENSNFUG00015006913.1"/>
</dbReference>
<dbReference type="GO" id="GO:0003677">
    <property type="term" value="F:DNA binding"/>
    <property type="evidence" value="ECO:0007669"/>
    <property type="project" value="UniProtKB-KW"/>
</dbReference>
<evidence type="ECO:0000256" key="4">
    <source>
        <dbReference type="ARBA" id="ARBA00022670"/>
    </source>
</evidence>
<dbReference type="InterPro" id="IPR036388">
    <property type="entry name" value="WH-like_DNA-bd_sf"/>
</dbReference>
<feature type="compositionally biased region" description="Polar residues" evidence="24">
    <location>
        <begin position="1515"/>
        <end position="1527"/>
    </location>
</feature>
<evidence type="ECO:0000256" key="7">
    <source>
        <dbReference type="ARBA" id="ARBA00022741"/>
    </source>
</evidence>
<dbReference type="FunFam" id="1.10.150.80:FF:000003">
    <property type="entry name" value="Bloom syndrome RecQ-like helicase"/>
    <property type="match status" value="1"/>
</dbReference>
<evidence type="ECO:0000259" key="27">
    <source>
        <dbReference type="PROSITE" id="PS51192"/>
    </source>
</evidence>
<evidence type="ECO:0000259" key="28">
    <source>
        <dbReference type="PROSITE" id="PS51194"/>
    </source>
</evidence>
<dbReference type="SMART" id="SM00487">
    <property type="entry name" value="DEXDc"/>
    <property type="match status" value="1"/>
</dbReference>
<dbReference type="GO" id="GO:0005694">
    <property type="term" value="C:chromosome"/>
    <property type="evidence" value="ECO:0007669"/>
    <property type="project" value="TreeGrafter"/>
</dbReference>
<dbReference type="SUPFAM" id="SSF46785">
    <property type="entry name" value="Winged helix' DNA-binding domain"/>
    <property type="match status" value="1"/>
</dbReference>
<dbReference type="InterPro" id="IPR036390">
    <property type="entry name" value="WH_DNA-bd_sf"/>
</dbReference>
<evidence type="ECO:0000256" key="5">
    <source>
        <dbReference type="ARBA" id="ARBA00022705"/>
    </source>
</evidence>
<dbReference type="InterPro" id="IPR000668">
    <property type="entry name" value="Peptidase_C1A_C"/>
</dbReference>
<evidence type="ECO:0000256" key="20">
    <source>
        <dbReference type="ARBA" id="ARBA00034617"/>
    </source>
</evidence>
<feature type="compositionally biased region" description="Basic and acidic residues" evidence="24">
    <location>
        <begin position="441"/>
        <end position="455"/>
    </location>
</feature>
<evidence type="ECO:0000256" key="14">
    <source>
        <dbReference type="ARBA" id="ARBA00023125"/>
    </source>
</evidence>
<keyword evidence="17" id="KW-0234">DNA repair</keyword>
<dbReference type="GO" id="GO:0006508">
    <property type="term" value="P:proteolysis"/>
    <property type="evidence" value="ECO:0007669"/>
    <property type="project" value="UniProtKB-KW"/>
</dbReference>
<dbReference type="SUPFAM" id="SSF52540">
    <property type="entry name" value="P-loop containing nucleoside triphosphate hydrolases"/>
    <property type="match status" value="2"/>
</dbReference>
<dbReference type="GeneTree" id="ENSGT00940000156800"/>
<feature type="compositionally biased region" description="Polar residues" evidence="24">
    <location>
        <begin position="425"/>
        <end position="434"/>
    </location>
</feature>
<evidence type="ECO:0000313" key="30">
    <source>
        <dbReference type="Proteomes" id="UP000694548"/>
    </source>
</evidence>
<keyword evidence="15" id="KW-0865">Zymogen</keyword>
<dbReference type="InterPro" id="IPR010997">
    <property type="entry name" value="HRDC-like_sf"/>
</dbReference>
<dbReference type="SMART" id="SM00956">
    <property type="entry name" value="RQC"/>
    <property type="match status" value="1"/>
</dbReference>
<dbReference type="FunFam" id="3.40.50.300:FF:000340">
    <property type="entry name" value="Bloom syndrome, RecQ helicase"/>
    <property type="match status" value="1"/>
</dbReference>
<dbReference type="InterPro" id="IPR004589">
    <property type="entry name" value="DNA_helicase_ATP-dep_RecQ"/>
</dbReference>
<organism evidence="29 30">
    <name type="scientific">Nothobranchius furzeri</name>
    <name type="common">Turquoise killifish</name>
    <dbReference type="NCBI Taxonomy" id="105023"/>
    <lineage>
        <taxon>Eukaryota</taxon>
        <taxon>Metazoa</taxon>
        <taxon>Chordata</taxon>
        <taxon>Craniata</taxon>
        <taxon>Vertebrata</taxon>
        <taxon>Euteleostomi</taxon>
        <taxon>Actinopterygii</taxon>
        <taxon>Neopterygii</taxon>
        <taxon>Teleostei</taxon>
        <taxon>Neoteleostei</taxon>
        <taxon>Acanthomorphata</taxon>
        <taxon>Ovalentaria</taxon>
        <taxon>Atherinomorphae</taxon>
        <taxon>Cyprinodontiformes</taxon>
        <taxon>Nothobranchiidae</taxon>
        <taxon>Nothobranchius</taxon>
    </lineage>
</organism>
<sequence length="1635" mass="182430">MSRLWLLFGFAAVTSAFYLTEQDEFQFKSWLAQNNKAYTMKEYYQRLQIFTENKRRIDKHNEGNHSFTMGLNQFSDMTFSEFRRTFLLSEPQNCSATKGNYLRSNGPPDSIDWRKKGNYITPVKNQGACGSCWAFSTTGCLESVTAIATGKLVPLSEQQLVDCAQDFNNHGCNGGLPSQAFEYIMHNKGLMTEHYYPYKAVEGTCMYNSKLAAAFVKEVMNITAYDEMGMVDAVGTHNPVSFAFEVTPDFMHYKQGVYASTTCHNTTDKVNHAVLAVGYGEENSTPYWIVKNSWGPSWGTDGPFLFKKKSTSGTTNVEFPTKLERSQKSKINNFFPVSSKCKSDSTASAGNSSPSSQTPLAKSDSKRSPAPPGDRIGSTDLGASVFPVDDWDDFGDFESPVKTKNDSFSSDKSGKITKLLSSANEEFTEKQSSGALLEKSGLNKDGDQICTKTDETGESVNKKVASPEPSLFQEPSEFEVEDSPVKRTRRRCPPPHVTSVLSDSDEDVGTMFETSEDKTNEKKKWLDPKVIELNDDSEPEDDLDYIPPSPVSDETSYTVSAVDTRIKSEDSHKGVPLLDNSSATSLPKPSDHHSKDKTKDQLFSLMESICSLVDSIPEHELIALSCGNELLLKRAQRKRILATGADSLFRMQQPDSTVLSEPGFKETSPSCSTSNSSVPFDSKTLPQPRRSSVISVGSDTDFSDRTDLKPLNKKHNRTISVENESICDSPSAHSLTKPTFSHFEQTTYESDPDLDFSPKRSEAVLQNSTKPQTAAAEADLDDFYNDDFGIDDFNDSDIPDYFDEPATSSVSSQNLSSAVSTRGTGGGPNKSTWENKPVTPVSAPKPAKIYSPEPTFKNPAHNRFRGFNFPYSQEMMKIFHKRFGLHQFRFNQLEAINATLQGEDTFVLMPTGGGKSLCYQLPACVSAGVTVVVSPLKSLIVDQIQKLTALDIPATSLSGDKSDSEAARIYMQLSRKDPIVKLLYATPEKVSASNRLISALQNLYERGLLARFVIDEAHCVSQWGHDFRPDYKKLHELRQKFPKVPMMALTATATPRVQKDILSQLNMTRPLVFTMSFNRVNLKYAVLPKKPKKVDEDCIDWIKKHYPRDSGIVYCLSRNDCDAMAESLQRAGILALSYHAGLRDGEREHVQSKWINQDGCQVICATIAFGMGIDKPDVRYVIHASLPKSVEGYYQESGRAGRDGEVSHCILFYSYTDVHRIKRIISMDKEGDRHTKTTHYNNLHSMVHFCEDVMECRRIQLLAYFGELNFNRNFCKEHPDVSCDNCAKPSQYKMRDVTEDVKKIVRFVQENCEKVGARFGKTAQQNRLTLNMLVDIFIGSKSAKVQTGMFGMGAAYSRHNADRLFKKLVIDHVLAEDLYVTNHGQTVVYISAGPKAMNILSGHMQVEFCETESASSIRKHKAVTKSVSKREQMVQECLMELIDLCKQLGKAFGLHYYNIFSTATMKKIAERLSSDPEVLLQIDGVTEDKLEKYGAEVIQVLQKYSEWQLPEEQVASSGNEWIDTSQGRSHDDRDDLESSSYFCNQPARGQKRKKAPFFKYSKKRKGYSSSGSSARGRGYSSNKSWSSNSRGGAQSAGRGSGSSVGNAGRRPGFMSVPTPQSVQRPFLKPSFSHMS</sequence>
<dbReference type="PROSITE" id="PS00690">
    <property type="entry name" value="DEAH_ATP_HELICASE"/>
    <property type="match status" value="1"/>
</dbReference>
<evidence type="ECO:0000256" key="16">
    <source>
        <dbReference type="ARBA" id="ARBA00023157"/>
    </source>
</evidence>
<dbReference type="PROSITE" id="PS00139">
    <property type="entry name" value="THIOL_PROTEASE_CYS"/>
    <property type="match status" value="1"/>
</dbReference>
<dbReference type="GO" id="GO:0005634">
    <property type="term" value="C:nucleus"/>
    <property type="evidence" value="ECO:0007669"/>
    <property type="project" value="UniProtKB-SubCell"/>
</dbReference>
<dbReference type="Gene3D" id="3.40.50.300">
    <property type="entry name" value="P-loop containing nucleotide triphosphate hydrolases"/>
    <property type="match status" value="2"/>
</dbReference>
<feature type="region of interest" description="Disordered" evidence="24">
    <location>
        <begin position="653"/>
        <end position="710"/>
    </location>
</feature>
<feature type="signal peptide" evidence="25">
    <location>
        <begin position="1"/>
        <end position="16"/>
    </location>
</feature>
<dbReference type="PANTHER" id="PTHR13710">
    <property type="entry name" value="DNA HELICASE RECQ FAMILY MEMBER"/>
    <property type="match status" value="1"/>
</dbReference>
<evidence type="ECO:0000256" key="3">
    <source>
        <dbReference type="ARBA" id="ARBA00005446"/>
    </source>
</evidence>
<dbReference type="PRINTS" id="PR00705">
    <property type="entry name" value="PAPAIN"/>
</dbReference>
<dbReference type="GO" id="GO:0005737">
    <property type="term" value="C:cytoplasm"/>
    <property type="evidence" value="ECO:0007669"/>
    <property type="project" value="TreeGrafter"/>
</dbReference>
<dbReference type="Gene3D" id="1.10.150.80">
    <property type="entry name" value="HRDC domain"/>
    <property type="match status" value="1"/>
</dbReference>
<dbReference type="Pfam" id="PF08246">
    <property type="entry name" value="Inhibitor_I29"/>
    <property type="match status" value="1"/>
</dbReference>
<dbReference type="InterPro" id="IPR032284">
    <property type="entry name" value="RecQ_Zn-bd"/>
</dbReference>
<dbReference type="GO" id="GO:0016818">
    <property type="term" value="F:hydrolase activity, acting on acid anhydrides, in phosphorus-containing anhydrides"/>
    <property type="evidence" value="ECO:0007669"/>
    <property type="project" value="InterPro"/>
</dbReference>
<dbReference type="PROSITE" id="PS51192">
    <property type="entry name" value="HELICASE_ATP_BIND_1"/>
    <property type="match status" value="1"/>
</dbReference>
<reference evidence="29" key="3">
    <citation type="submission" date="2025-09" db="UniProtKB">
        <authorList>
            <consortium name="Ensembl"/>
        </authorList>
    </citation>
    <scope>IDENTIFICATION</scope>
</reference>
<dbReference type="PROSITE" id="PS50967">
    <property type="entry name" value="HRDC"/>
    <property type="match status" value="1"/>
</dbReference>
<dbReference type="CDD" id="cd18794">
    <property type="entry name" value="SF2_C_RecQ"/>
    <property type="match status" value="1"/>
</dbReference>
<keyword evidence="13" id="KW-0067">ATP-binding</keyword>
<feature type="compositionally biased region" description="Basic and acidic residues" evidence="24">
    <location>
        <begin position="515"/>
        <end position="532"/>
    </location>
</feature>
<evidence type="ECO:0000256" key="10">
    <source>
        <dbReference type="ARBA" id="ARBA00022806"/>
    </source>
</evidence>
<dbReference type="GO" id="GO:0051321">
    <property type="term" value="P:meiotic cell cycle"/>
    <property type="evidence" value="ECO:0007669"/>
    <property type="project" value="Ensembl"/>
</dbReference>
<dbReference type="Pfam" id="PF00570">
    <property type="entry name" value="HRDC"/>
    <property type="match status" value="1"/>
</dbReference>
<feature type="compositionally biased region" description="Basic residues" evidence="24">
    <location>
        <begin position="1549"/>
        <end position="1566"/>
    </location>
</feature>
<evidence type="ECO:0000256" key="9">
    <source>
        <dbReference type="ARBA" id="ARBA00022801"/>
    </source>
</evidence>
<evidence type="ECO:0000256" key="23">
    <source>
        <dbReference type="ARBA" id="ARBA00073450"/>
    </source>
</evidence>
<evidence type="ECO:0000256" key="13">
    <source>
        <dbReference type="ARBA" id="ARBA00022840"/>
    </source>
</evidence>
<keyword evidence="8" id="KW-0227">DNA damage</keyword>
<keyword evidence="14" id="KW-0238">DNA-binding</keyword>
<keyword evidence="25" id="KW-0732">Signal</keyword>
<comment type="catalytic activity">
    <reaction evidence="20">
        <text>Couples ATP hydrolysis with the unwinding of duplex DNA by translocating in the 3'-5' direction.</text>
        <dbReference type="EC" id="5.6.2.4"/>
    </reaction>
</comment>
<dbReference type="InterPro" id="IPR038765">
    <property type="entry name" value="Papain-like_cys_pep_sf"/>
</dbReference>
<dbReference type="InterPro" id="IPR027417">
    <property type="entry name" value="P-loop_NTPase"/>
</dbReference>
<evidence type="ECO:0000256" key="19">
    <source>
        <dbReference type="ARBA" id="ARBA00023242"/>
    </source>
</evidence>
<dbReference type="GO" id="GO:0000723">
    <property type="term" value="P:telomere maintenance"/>
    <property type="evidence" value="ECO:0007669"/>
    <property type="project" value="TreeGrafter"/>
</dbReference>
<comment type="subcellular location">
    <subcellularLocation>
        <location evidence="2">Nucleus</location>
    </subcellularLocation>
</comment>
<dbReference type="GO" id="GO:0046872">
    <property type="term" value="F:metal ion binding"/>
    <property type="evidence" value="ECO:0007669"/>
    <property type="project" value="UniProtKB-KW"/>
</dbReference>
<keyword evidence="18" id="KW-0413">Isomerase</keyword>
<keyword evidence="19" id="KW-0539">Nucleus</keyword>
<reference evidence="29" key="1">
    <citation type="submission" date="2014-08" db="EMBL/GenBank/DDBJ databases">
        <authorList>
            <person name="Senf B."/>
            <person name="Petzold A."/>
            <person name="Downie B.R."/>
            <person name="Koch P."/>
            <person name="Platzer M."/>
        </authorList>
    </citation>
    <scope>NUCLEOTIDE SEQUENCE [LARGE SCALE GENOMIC DNA]</scope>
    <source>
        <strain evidence="29">GRZ</strain>
    </source>
</reference>
<dbReference type="CDD" id="cd18016">
    <property type="entry name" value="DEXHc_RecQ2_BLM"/>
    <property type="match status" value="1"/>
</dbReference>
<dbReference type="InterPro" id="IPR000169">
    <property type="entry name" value="Pept_cys_AS"/>
</dbReference>